<evidence type="ECO:0000256" key="1">
    <source>
        <dbReference type="SAM" id="Phobius"/>
    </source>
</evidence>
<feature type="transmembrane region" description="Helical" evidence="1">
    <location>
        <begin position="226"/>
        <end position="253"/>
    </location>
</feature>
<dbReference type="Pfam" id="PF04307">
    <property type="entry name" value="YdjM"/>
    <property type="match status" value="1"/>
</dbReference>
<feature type="transmembrane region" description="Helical" evidence="1">
    <location>
        <begin position="154"/>
        <end position="172"/>
    </location>
</feature>
<evidence type="ECO:0000313" key="2">
    <source>
        <dbReference type="EMBL" id="SHK96194.1"/>
    </source>
</evidence>
<dbReference type="EMBL" id="FRAF01000029">
    <property type="protein sequence ID" value="SHK96194.1"/>
    <property type="molecule type" value="Genomic_DNA"/>
</dbReference>
<dbReference type="OrthoDB" id="5459053at2"/>
<feature type="transmembrane region" description="Helical" evidence="1">
    <location>
        <begin position="265"/>
        <end position="285"/>
    </location>
</feature>
<reference evidence="3" key="1">
    <citation type="submission" date="2016-11" db="EMBL/GenBank/DDBJ databases">
        <authorList>
            <person name="Varghese N."/>
            <person name="Submissions S."/>
        </authorList>
    </citation>
    <scope>NUCLEOTIDE SEQUENCE [LARGE SCALE GENOMIC DNA]</scope>
    <source>
        <strain evidence="3">USBA-503</strain>
    </source>
</reference>
<name>A0A1M6WRC2_9BACL</name>
<dbReference type="Proteomes" id="UP000184016">
    <property type="component" value="Unassembled WGS sequence"/>
</dbReference>
<keyword evidence="1" id="KW-1133">Transmembrane helix</keyword>
<accession>A0A1M6WRC2</accession>
<keyword evidence="1" id="KW-0472">Membrane</keyword>
<proteinExistence type="predicted"/>
<dbReference type="STRING" id="1830138.SAMN05443507_12915"/>
<feature type="transmembrane region" description="Helical" evidence="1">
    <location>
        <begin position="79"/>
        <end position="97"/>
    </location>
</feature>
<dbReference type="AlphaFoldDB" id="A0A1M6WRC2"/>
<sequence length="286" mass="31734">MAHYAFEIRRLIGAFAIKKHGTLLVESVLLHKGVFFMLGRSHMGIGAVGAVVATPFLLHESWEPMRRLLSHSWQSIPHVLILQAILVAAFIIGSLLPDLDEPNALASRDLERFMALPVFALLVGMVFLLHRETSLDAWGMVIVLTLAFRTSRNFSRRLGLGLIAVLLAYLAWKHHLSWQATIPIALWCVGAMFSKHRTFTHSLIAVFMLGYGLWHVHTVFSDVHVAVLGLMIGYILHLIADAIAGGVPLFWPWSKRLGIRILTTGSAWDHMIGGIAVFGFLALALL</sequence>
<feature type="transmembrane region" description="Helical" evidence="1">
    <location>
        <begin position="178"/>
        <end position="194"/>
    </location>
</feature>
<organism evidence="2 3">
    <name type="scientific">Alicyclobacillus tolerans</name>
    <dbReference type="NCBI Taxonomy" id="90970"/>
    <lineage>
        <taxon>Bacteria</taxon>
        <taxon>Bacillati</taxon>
        <taxon>Bacillota</taxon>
        <taxon>Bacilli</taxon>
        <taxon>Bacillales</taxon>
        <taxon>Alicyclobacillaceae</taxon>
        <taxon>Alicyclobacillus</taxon>
    </lineage>
</organism>
<keyword evidence="1" id="KW-0812">Transmembrane</keyword>
<protein>
    <submittedName>
        <fullName evidence="2">Inner membrane protein</fullName>
    </submittedName>
</protein>
<dbReference type="RefSeq" id="WP_129583657.1">
    <property type="nucleotide sequence ID" value="NZ_FRAF01000029.1"/>
</dbReference>
<dbReference type="InterPro" id="IPR007404">
    <property type="entry name" value="YdjM-like"/>
</dbReference>
<keyword evidence="3" id="KW-1185">Reference proteome</keyword>
<feature type="transmembrane region" description="Helical" evidence="1">
    <location>
        <begin position="113"/>
        <end position="130"/>
    </location>
</feature>
<feature type="transmembrane region" description="Helical" evidence="1">
    <location>
        <begin position="201"/>
        <end position="220"/>
    </location>
</feature>
<gene>
    <name evidence="2" type="ORF">SAMN05443507_12915</name>
</gene>
<evidence type="ECO:0000313" key="3">
    <source>
        <dbReference type="Proteomes" id="UP000184016"/>
    </source>
</evidence>